<organism evidence="1 2">
    <name type="scientific">Paenibacillus amylolyticus</name>
    <dbReference type="NCBI Taxonomy" id="1451"/>
    <lineage>
        <taxon>Bacteria</taxon>
        <taxon>Bacillati</taxon>
        <taxon>Bacillota</taxon>
        <taxon>Bacilli</taxon>
        <taxon>Bacillales</taxon>
        <taxon>Paenibacillaceae</taxon>
        <taxon>Paenibacillus</taxon>
    </lineage>
</organism>
<dbReference type="RefSeq" id="WP_062837848.1">
    <property type="nucleotide sequence ID" value="NZ_BCNV01000011.1"/>
</dbReference>
<name>A0A100VSX0_PAEAM</name>
<dbReference type="AlphaFoldDB" id="A0A100VSX0"/>
<gene>
    <name evidence="1" type="ORF">PAHA3_5650</name>
</gene>
<evidence type="ECO:0000313" key="1">
    <source>
        <dbReference type="EMBL" id="GAS85516.1"/>
    </source>
</evidence>
<proteinExistence type="predicted"/>
<comment type="caution">
    <text evidence="1">The sequence shown here is derived from an EMBL/GenBank/DDBJ whole genome shotgun (WGS) entry which is preliminary data.</text>
</comment>
<dbReference type="EMBL" id="BCNV01000011">
    <property type="protein sequence ID" value="GAS85516.1"/>
    <property type="molecule type" value="Genomic_DNA"/>
</dbReference>
<evidence type="ECO:0000313" key="2">
    <source>
        <dbReference type="Proteomes" id="UP000069697"/>
    </source>
</evidence>
<protein>
    <submittedName>
        <fullName evidence="1">Uncharacterized protein</fullName>
    </submittedName>
</protein>
<sequence length="123" mass="14565">MERNAMLEHDPFITVLAEKLHIHGYYAFYGEHYNETDMEQYRRHLFTSFSNIVWVELDARKKYMIVDHRGRNTVMKLIEGMLNTRRTLRANQAMAGTDTSGVQQEIAHLSKLVHMLQFTTFRT</sequence>
<accession>A0A100VSX0</accession>
<reference evidence="1 2" key="1">
    <citation type="journal article" date="2016" name="Genome Announc.">
        <title>Draft Genome Sequence of Paenibacillus amylolyticus Heshi-A3, Isolated from Fermented Rice Bran in a Japanese Fermented Seafood Dish.</title>
        <authorList>
            <person name="Akuzawa S."/>
            <person name="Nagaoka J."/>
            <person name="Kanekatsu M."/>
            <person name="Kubota E."/>
            <person name="Ohtake R."/>
            <person name="Suzuki T."/>
            <person name="Kanesaki Y."/>
        </authorList>
    </citation>
    <scope>NUCLEOTIDE SEQUENCE [LARGE SCALE GENOMIC DNA]</scope>
    <source>
        <strain evidence="1 2">Heshi-A3</strain>
    </source>
</reference>
<reference evidence="2" key="2">
    <citation type="submission" date="2016-01" db="EMBL/GenBank/DDBJ databases">
        <title>Draft Genome Sequence of Paenibacillus amylolyticus Heshi-A3 that Was Isolated from Fermented Rice Bran with Aging Salted Mackerel, Which Was Named Heshiko as Traditional Fermented Seafood in Japan.</title>
        <authorList>
            <person name="Akuzawa S."/>
            <person name="Nakagawa J."/>
            <person name="Kanekatsu T."/>
            <person name="Kubota E."/>
            <person name="Ohtake R."/>
            <person name="Suzuki T."/>
            <person name="Kanesaki Y."/>
        </authorList>
    </citation>
    <scope>NUCLEOTIDE SEQUENCE [LARGE SCALE GENOMIC DNA]</scope>
    <source>
        <strain evidence="2">Heshi-A3</strain>
    </source>
</reference>
<dbReference type="Proteomes" id="UP000069697">
    <property type="component" value="Unassembled WGS sequence"/>
</dbReference>